<feature type="domain" description="MATH" evidence="4">
    <location>
        <begin position="10"/>
        <end position="141"/>
    </location>
</feature>
<protein>
    <submittedName>
        <fullName evidence="5">Uncharacterized protein</fullName>
    </submittedName>
</protein>
<dbReference type="Gene3D" id="6.10.250.3030">
    <property type="match status" value="1"/>
</dbReference>
<dbReference type="SUPFAM" id="SSF49599">
    <property type="entry name" value="TRAF domain-like"/>
    <property type="match status" value="2"/>
</dbReference>
<dbReference type="Gene3D" id="3.30.710.10">
    <property type="entry name" value="Potassium Channel Kv1.1, Chain A"/>
    <property type="match status" value="2"/>
</dbReference>
<dbReference type="InterPro" id="IPR002083">
    <property type="entry name" value="MATH/TRAF_dom"/>
</dbReference>
<dbReference type="AlphaFoldDB" id="B8B164"/>
<dbReference type="CDD" id="cd18280">
    <property type="entry name" value="BTB_POZ_BPM_plant"/>
    <property type="match status" value="1"/>
</dbReference>
<dbReference type="InterPro" id="IPR008974">
    <property type="entry name" value="TRAF-like"/>
</dbReference>
<dbReference type="EMBL" id="CM000131">
    <property type="protein sequence ID" value="EEC81144.1"/>
    <property type="molecule type" value="Genomic_DNA"/>
</dbReference>
<evidence type="ECO:0000259" key="4">
    <source>
        <dbReference type="PROSITE" id="PS50144"/>
    </source>
</evidence>
<comment type="similarity">
    <text evidence="2">Belongs to the Tdpoz family.</text>
</comment>
<feature type="domain" description="BTB" evidence="3">
    <location>
        <begin position="185"/>
        <end position="252"/>
    </location>
</feature>
<gene>
    <name evidence="5" type="ORF">OsI_24051</name>
</gene>
<feature type="domain" description="BTB" evidence="3">
    <location>
        <begin position="525"/>
        <end position="592"/>
    </location>
</feature>
<dbReference type="Pfam" id="PF24570">
    <property type="entry name" value="BACK_BPM_SPOP"/>
    <property type="match status" value="2"/>
</dbReference>
<dbReference type="PROSITE" id="PS50097">
    <property type="entry name" value="BTB"/>
    <property type="match status" value="2"/>
</dbReference>
<dbReference type="InterPro" id="IPR045005">
    <property type="entry name" value="BPM1-6"/>
</dbReference>
<comment type="pathway">
    <text evidence="1">Protein modification; protein ubiquitination.</text>
</comment>
<organism evidence="5 6">
    <name type="scientific">Oryza sativa subsp. indica</name>
    <name type="common">Rice</name>
    <dbReference type="NCBI Taxonomy" id="39946"/>
    <lineage>
        <taxon>Eukaryota</taxon>
        <taxon>Viridiplantae</taxon>
        <taxon>Streptophyta</taxon>
        <taxon>Embryophyta</taxon>
        <taxon>Tracheophyta</taxon>
        <taxon>Spermatophyta</taxon>
        <taxon>Magnoliopsida</taxon>
        <taxon>Liliopsida</taxon>
        <taxon>Poales</taxon>
        <taxon>Poaceae</taxon>
        <taxon>BOP clade</taxon>
        <taxon>Oryzoideae</taxon>
        <taxon>Oryzeae</taxon>
        <taxon>Oryzinae</taxon>
        <taxon>Oryza</taxon>
        <taxon>Oryza sativa</taxon>
    </lineage>
</organism>
<evidence type="ECO:0000313" key="6">
    <source>
        <dbReference type="Proteomes" id="UP000007015"/>
    </source>
</evidence>
<dbReference type="STRING" id="39946.B8B164"/>
<dbReference type="InterPro" id="IPR056423">
    <property type="entry name" value="BACK_BPM_SPOP"/>
</dbReference>
<proteinExistence type="inferred from homology"/>
<keyword evidence="6" id="KW-1185">Reference proteome</keyword>
<dbReference type="Gramene" id="BGIOSGA020714-TA">
    <property type="protein sequence ID" value="BGIOSGA020714-PA"/>
    <property type="gene ID" value="BGIOSGA020714"/>
</dbReference>
<name>B8B164_ORYSI</name>
<evidence type="ECO:0000256" key="2">
    <source>
        <dbReference type="ARBA" id="ARBA00010846"/>
    </source>
</evidence>
<dbReference type="InterPro" id="IPR011333">
    <property type="entry name" value="SKP1/BTB/POZ_sf"/>
</dbReference>
<evidence type="ECO:0000256" key="1">
    <source>
        <dbReference type="ARBA" id="ARBA00004906"/>
    </source>
</evidence>
<dbReference type="Gene3D" id="1.25.40.420">
    <property type="match status" value="1"/>
</dbReference>
<dbReference type="OMA" id="DYSFNCR"/>
<dbReference type="Proteomes" id="UP000007015">
    <property type="component" value="Chromosome 6"/>
</dbReference>
<dbReference type="Pfam" id="PF22486">
    <property type="entry name" value="MATH_2"/>
    <property type="match status" value="1"/>
</dbReference>
<dbReference type="InterPro" id="IPR000210">
    <property type="entry name" value="BTB/POZ_dom"/>
</dbReference>
<dbReference type="CDD" id="cd00121">
    <property type="entry name" value="MATH"/>
    <property type="match status" value="2"/>
</dbReference>
<dbReference type="HOGENOM" id="CLU_004253_5_2_1"/>
<dbReference type="SMART" id="SM00225">
    <property type="entry name" value="BTB"/>
    <property type="match status" value="2"/>
</dbReference>
<dbReference type="PANTHER" id="PTHR26379">
    <property type="entry name" value="BTB/POZ AND MATH DOMAIN-CONTAINING PROTEIN 1"/>
    <property type="match status" value="1"/>
</dbReference>
<evidence type="ECO:0000313" key="5">
    <source>
        <dbReference type="EMBL" id="EEC81144.1"/>
    </source>
</evidence>
<dbReference type="PROSITE" id="PS50144">
    <property type="entry name" value="MATH"/>
    <property type="match status" value="1"/>
</dbReference>
<accession>B8B164</accession>
<dbReference type="GO" id="GO:0016567">
    <property type="term" value="P:protein ubiquitination"/>
    <property type="evidence" value="ECO:0007669"/>
    <property type="project" value="InterPro"/>
</dbReference>
<dbReference type="PANTHER" id="PTHR26379:SF514">
    <property type="entry name" value="OS06G0668400 PROTEIN"/>
    <property type="match status" value="1"/>
</dbReference>
<evidence type="ECO:0000259" key="3">
    <source>
        <dbReference type="PROSITE" id="PS50097"/>
    </source>
</evidence>
<dbReference type="SUPFAM" id="SSF54695">
    <property type="entry name" value="POZ domain"/>
    <property type="match status" value="2"/>
</dbReference>
<reference evidence="5 6" key="1">
    <citation type="journal article" date="2005" name="PLoS Biol.">
        <title>The genomes of Oryza sativa: a history of duplications.</title>
        <authorList>
            <person name="Yu J."/>
            <person name="Wang J."/>
            <person name="Lin W."/>
            <person name="Li S."/>
            <person name="Li H."/>
            <person name="Zhou J."/>
            <person name="Ni P."/>
            <person name="Dong W."/>
            <person name="Hu S."/>
            <person name="Zeng C."/>
            <person name="Zhang J."/>
            <person name="Zhang Y."/>
            <person name="Li R."/>
            <person name="Xu Z."/>
            <person name="Li S."/>
            <person name="Li X."/>
            <person name="Zheng H."/>
            <person name="Cong L."/>
            <person name="Lin L."/>
            <person name="Yin J."/>
            <person name="Geng J."/>
            <person name="Li G."/>
            <person name="Shi J."/>
            <person name="Liu J."/>
            <person name="Lv H."/>
            <person name="Li J."/>
            <person name="Wang J."/>
            <person name="Deng Y."/>
            <person name="Ran L."/>
            <person name="Shi X."/>
            <person name="Wang X."/>
            <person name="Wu Q."/>
            <person name="Li C."/>
            <person name="Ren X."/>
            <person name="Wang J."/>
            <person name="Wang X."/>
            <person name="Li D."/>
            <person name="Liu D."/>
            <person name="Zhang X."/>
            <person name="Ji Z."/>
            <person name="Zhao W."/>
            <person name="Sun Y."/>
            <person name="Zhang Z."/>
            <person name="Bao J."/>
            <person name="Han Y."/>
            <person name="Dong L."/>
            <person name="Ji J."/>
            <person name="Chen P."/>
            <person name="Wu S."/>
            <person name="Liu J."/>
            <person name="Xiao Y."/>
            <person name="Bu D."/>
            <person name="Tan J."/>
            <person name="Yang L."/>
            <person name="Ye C."/>
            <person name="Zhang J."/>
            <person name="Xu J."/>
            <person name="Zhou Y."/>
            <person name="Yu Y."/>
            <person name="Zhang B."/>
            <person name="Zhuang S."/>
            <person name="Wei H."/>
            <person name="Liu B."/>
            <person name="Lei M."/>
            <person name="Yu H."/>
            <person name="Li Y."/>
            <person name="Xu H."/>
            <person name="Wei S."/>
            <person name="He X."/>
            <person name="Fang L."/>
            <person name="Zhang Z."/>
            <person name="Zhang Y."/>
            <person name="Huang X."/>
            <person name="Su Z."/>
            <person name="Tong W."/>
            <person name="Li J."/>
            <person name="Tong Z."/>
            <person name="Li S."/>
            <person name="Ye J."/>
            <person name="Wang L."/>
            <person name="Fang L."/>
            <person name="Lei T."/>
            <person name="Chen C."/>
            <person name="Chen H."/>
            <person name="Xu Z."/>
            <person name="Li H."/>
            <person name="Huang H."/>
            <person name="Zhang F."/>
            <person name="Xu H."/>
            <person name="Li N."/>
            <person name="Zhao C."/>
            <person name="Li S."/>
            <person name="Dong L."/>
            <person name="Huang Y."/>
            <person name="Li L."/>
            <person name="Xi Y."/>
            <person name="Qi Q."/>
            <person name="Li W."/>
            <person name="Zhang B."/>
            <person name="Hu W."/>
            <person name="Zhang Y."/>
            <person name="Tian X."/>
            <person name="Jiao Y."/>
            <person name="Liang X."/>
            <person name="Jin J."/>
            <person name="Gao L."/>
            <person name="Zheng W."/>
            <person name="Hao B."/>
            <person name="Liu S."/>
            <person name="Wang W."/>
            <person name="Yuan L."/>
            <person name="Cao M."/>
            <person name="McDermott J."/>
            <person name="Samudrala R."/>
            <person name="Wang J."/>
            <person name="Wong G.K."/>
            <person name="Yang H."/>
        </authorList>
    </citation>
    <scope>NUCLEOTIDE SEQUENCE [LARGE SCALE GENOMIC DNA]</scope>
    <source>
        <strain evidence="6">cv. 93-11</strain>
    </source>
</reference>
<sequence length="700" mass="76272">MGKLTDVTRSNDIQLKIVGHSLTMAMDDGEFFSSRRYCVGGHDWEIRLRPKDPWVGRRDRPLTLKLVLRGASRTGSGSVKAQLSCCLVDPTQKLRPSEMKTVSHKFHKPGDYSPRAVFMARDELEASGYLTDDSYVVQCAITVLREQPEIAAAAAAAGDSANAAVAPSSELHAYLGALLESKTGADVTFVVSGESFAAHKAILASRSPVFMAELFGAMKVKASERVEVKDMEAPVFKAILHFVYTDTVPELDHRDGEETEAASTATAMAQHLLAGADRYGLERLKLICESKLAERIDVDTVSTTLALAEQHDCSHLKAKCVEFIAAGTAENLDAVLATDGFKHLEASCPSVLTDLVKLLRINGYSATANRQNLVTSCTIAVGGYDWLIEVFPAAYYHGTSSRNSGPYIKLRFTLSSDGERTVSATFRCRLVDDHQINQTAASASSSFKEVIVTSIFSNGQPKDMFLVSRSYASEYRYVQPDDSLLIECAITVLLEAPVNAAASVPAPLSDLQKHLGEMLTSKNGADITFLVSGEPVAAHRCVLAARSPVFMAELFGDMKEKDSQSIEIKDMEAEVFRTLLHFIYTDTLPEQDDDDVEAETMAYGLLEAADRYGVERLMLICAEKVHAGISVDTAAMALALAERHGCTKLKARCIEFILASQENFHAVAATEGYKLLMDSCPSALNDLLVAVFLRYKLTVL</sequence>
<dbReference type="Gene3D" id="2.60.210.10">
    <property type="entry name" value="Apoptosis, Tumor Necrosis Factor Receptor Associated Protein 2, Chain A"/>
    <property type="match status" value="2"/>
</dbReference>
<dbReference type="Pfam" id="PF00651">
    <property type="entry name" value="BTB"/>
    <property type="match status" value="2"/>
</dbReference>